<keyword evidence="1" id="KW-0805">Transcription regulation</keyword>
<dbReference type="InterPro" id="IPR010982">
    <property type="entry name" value="Lambda_DNA-bd_dom_sf"/>
</dbReference>
<feature type="region of interest" description="Disordered" evidence="4">
    <location>
        <begin position="333"/>
        <end position="357"/>
    </location>
</feature>
<feature type="compositionally biased region" description="Basic and acidic residues" evidence="4">
    <location>
        <begin position="338"/>
        <end position="357"/>
    </location>
</feature>
<dbReference type="SUPFAM" id="SSF47413">
    <property type="entry name" value="lambda repressor-like DNA-binding domains"/>
    <property type="match status" value="1"/>
</dbReference>
<dbReference type="PANTHER" id="PTHR30146">
    <property type="entry name" value="LACI-RELATED TRANSCRIPTIONAL REPRESSOR"/>
    <property type="match status" value="1"/>
</dbReference>
<dbReference type="CDD" id="cd01392">
    <property type="entry name" value="HTH_LacI"/>
    <property type="match status" value="1"/>
</dbReference>
<dbReference type="Gene3D" id="3.40.50.2300">
    <property type="match status" value="2"/>
</dbReference>
<dbReference type="Pfam" id="PF13377">
    <property type="entry name" value="Peripla_BP_3"/>
    <property type="match status" value="1"/>
</dbReference>
<dbReference type="GO" id="GO:0003700">
    <property type="term" value="F:DNA-binding transcription factor activity"/>
    <property type="evidence" value="ECO:0007669"/>
    <property type="project" value="TreeGrafter"/>
</dbReference>
<feature type="domain" description="HTH lacI-type" evidence="5">
    <location>
        <begin position="7"/>
        <end position="75"/>
    </location>
</feature>
<organism evidence="6 7">
    <name type="scientific">Cohnella rhizosphaerae</name>
    <dbReference type="NCBI Taxonomy" id="1457232"/>
    <lineage>
        <taxon>Bacteria</taxon>
        <taxon>Bacillati</taxon>
        <taxon>Bacillota</taxon>
        <taxon>Bacilli</taxon>
        <taxon>Bacillales</taxon>
        <taxon>Paenibacillaceae</taxon>
        <taxon>Cohnella</taxon>
    </lineage>
</organism>
<keyword evidence="7" id="KW-1185">Reference proteome</keyword>
<name>A0A9X4KQ58_9BACL</name>
<evidence type="ECO:0000259" key="5">
    <source>
        <dbReference type="PROSITE" id="PS50932"/>
    </source>
</evidence>
<comment type="caution">
    <text evidence="6">The sequence shown here is derived from an EMBL/GenBank/DDBJ whole genome shotgun (WGS) entry which is preliminary data.</text>
</comment>
<dbReference type="AlphaFoldDB" id="A0A9X4KQ58"/>
<dbReference type="GO" id="GO:0000976">
    <property type="term" value="F:transcription cis-regulatory region binding"/>
    <property type="evidence" value="ECO:0007669"/>
    <property type="project" value="TreeGrafter"/>
</dbReference>
<dbReference type="InterPro" id="IPR046335">
    <property type="entry name" value="LacI/GalR-like_sensor"/>
</dbReference>
<evidence type="ECO:0000313" key="7">
    <source>
        <dbReference type="Proteomes" id="UP001153404"/>
    </source>
</evidence>
<dbReference type="Proteomes" id="UP001153404">
    <property type="component" value="Unassembled WGS sequence"/>
</dbReference>
<proteinExistence type="predicted"/>
<evidence type="ECO:0000256" key="4">
    <source>
        <dbReference type="SAM" id="MobiDB-lite"/>
    </source>
</evidence>
<dbReference type="PROSITE" id="PS50932">
    <property type="entry name" value="HTH_LACI_2"/>
    <property type="match status" value="1"/>
</dbReference>
<evidence type="ECO:0000313" key="6">
    <source>
        <dbReference type="EMBL" id="MDG0808478.1"/>
    </source>
</evidence>
<evidence type="ECO:0000256" key="3">
    <source>
        <dbReference type="ARBA" id="ARBA00023163"/>
    </source>
</evidence>
<accession>A0A9X4KQ58</accession>
<gene>
    <name evidence="6" type="ORF">OMP40_02955</name>
</gene>
<sequence length="357" mass="40337">MAKRNKVTMEQLAAQLGLSRLTVSKALKGQAGMSEETRRTVLELAEKSGYRTKAQTEADAVENTGPSSPARRFAFVMAGEQAELSEIHMKLLRGLHDRYQPLRHQVVPLFMPESFEGKDSWTDWQEDSGLAHYDGLFIPPMLKPVQERMLLALGLPRILLNYPRPGTKADSVIWDSYDLVRQAVHRLLSEGRRNILFVGNMRLEGLRLRWAAFRDEMEEAGLPAREENHVTTPIHDRDRWQAVVSERIRSIKPDAIVSAIEHELPWIVYLCGREGIRLPEDCVVAGLDHAEDGPGRDGVALYYLPVLETGRRAAELMLWRIAHPAVPYEHIRIQGRSLPDKPGKKGKPEKPAKSLAD</sequence>
<dbReference type="RefSeq" id="WP_277528988.1">
    <property type="nucleotide sequence ID" value="NZ_JAPDIA010000001.1"/>
</dbReference>
<keyword evidence="2" id="KW-0238">DNA-binding</keyword>
<dbReference type="Gene3D" id="1.10.260.40">
    <property type="entry name" value="lambda repressor-like DNA-binding domains"/>
    <property type="match status" value="1"/>
</dbReference>
<evidence type="ECO:0000256" key="2">
    <source>
        <dbReference type="ARBA" id="ARBA00023125"/>
    </source>
</evidence>
<dbReference type="SUPFAM" id="SSF53822">
    <property type="entry name" value="Periplasmic binding protein-like I"/>
    <property type="match status" value="1"/>
</dbReference>
<dbReference type="InterPro" id="IPR028082">
    <property type="entry name" value="Peripla_BP_I"/>
</dbReference>
<evidence type="ECO:0000256" key="1">
    <source>
        <dbReference type="ARBA" id="ARBA00023015"/>
    </source>
</evidence>
<reference evidence="6" key="1">
    <citation type="submission" date="2022-10" db="EMBL/GenBank/DDBJ databases">
        <title>Comparative genomic analysis of Cohnella hashimotonis sp. nov., isolated from the International Space Station.</title>
        <authorList>
            <person name="Simpson A."/>
            <person name="Venkateswaran K."/>
        </authorList>
    </citation>
    <scope>NUCLEOTIDE SEQUENCE</scope>
    <source>
        <strain evidence="6">DSM 28161</strain>
    </source>
</reference>
<dbReference type="EMBL" id="JAPDIA010000001">
    <property type="protein sequence ID" value="MDG0808478.1"/>
    <property type="molecule type" value="Genomic_DNA"/>
</dbReference>
<keyword evidence="3" id="KW-0804">Transcription</keyword>
<protein>
    <submittedName>
        <fullName evidence="6">LacI family transcriptional regulator</fullName>
    </submittedName>
</protein>
<dbReference type="PANTHER" id="PTHR30146:SF155">
    <property type="entry name" value="ALANINE RACEMASE"/>
    <property type="match status" value="1"/>
</dbReference>
<dbReference type="InterPro" id="IPR000843">
    <property type="entry name" value="HTH_LacI"/>
</dbReference>